<evidence type="ECO:0000256" key="1">
    <source>
        <dbReference type="ARBA" id="ARBA00022679"/>
    </source>
</evidence>
<keyword evidence="1 3" id="KW-0808">Transferase</keyword>
<gene>
    <name evidence="3" type="primary">citX_7</name>
    <name evidence="3" type="ORF">SDC9_206143</name>
</gene>
<organism evidence="3">
    <name type="scientific">bioreactor metagenome</name>
    <dbReference type="NCBI Taxonomy" id="1076179"/>
    <lineage>
        <taxon>unclassified sequences</taxon>
        <taxon>metagenomes</taxon>
        <taxon>ecological metagenomes</taxon>
    </lineage>
</organism>
<dbReference type="Pfam" id="PF03802">
    <property type="entry name" value="CitX"/>
    <property type="match status" value="1"/>
</dbReference>
<dbReference type="EC" id="2.7.7.61" evidence="3"/>
<sequence length="125" mass="14481">MEIVNVMKAEAEKIFKGFIINSLYNITYEGPVAILAIDKASKEVKRETVKIEENHSLGRLVDIDVYDEMGIGISREEVEVPRRKCFLCENEAHNCVRSKAHTEVEVKDYINKLVKEFRNMKLHKL</sequence>
<keyword evidence="3" id="KW-0456">Lyase</keyword>
<accession>A0A645J464</accession>
<keyword evidence="2 3" id="KW-0548">Nucleotidyltransferase</keyword>
<dbReference type="InterPro" id="IPR005551">
    <property type="entry name" value="CitX"/>
</dbReference>
<dbReference type="NCBIfam" id="TIGR03124">
    <property type="entry name" value="citrate_citX"/>
    <property type="match status" value="1"/>
</dbReference>
<comment type="caution">
    <text evidence="3">The sequence shown here is derived from an EMBL/GenBank/DDBJ whole genome shotgun (WGS) entry which is preliminary data.</text>
</comment>
<evidence type="ECO:0000256" key="2">
    <source>
        <dbReference type="ARBA" id="ARBA00022695"/>
    </source>
</evidence>
<dbReference type="GO" id="GO:0050519">
    <property type="term" value="F:holo-citrate lyase synthase activity"/>
    <property type="evidence" value="ECO:0007669"/>
    <property type="project" value="UniProtKB-EC"/>
</dbReference>
<dbReference type="GO" id="GO:0051191">
    <property type="term" value="P:prosthetic group biosynthetic process"/>
    <property type="evidence" value="ECO:0007669"/>
    <property type="project" value="InterPro"/>
</dbReference>
<reference evidence="3" key="1">
    <citation type="submission" date="2019-08" db="EMBL/GenBank/DDBJ databases">
        <authorList>
            <person name="Kucharzyk K."/>
            <person name="Murdoch R.W."/>
            <person name="Higgins S."/>
            <person name="Loffler F."/>
        </authorList>
    </citation>
    <scope>NUCLEOTIDE SEQUENCE</scope>
</reference>
<dbReference type="EMBL" id="VSSQ01131116">
    <property type="protein sequence ID" value="MPN58438.1"/>
    <property type="molecule type" value="Genomic_DNA"/>
</dbReference>
<dbReference type="GO" id="GO:0016829">
    <property type="term" value="F:lyase activity"/>
    <property type="evidence" value="ECO:0007669"/>
    <property type="project" value="UniProtKB-KW"/>
</dbReference>
<protein>
    <submittedName>
        <fullName evidence="3">Apo-citrate lyase phosphoribosyl-dephospho-CoA transferase</fullName>
        <ecNumber evidence="3">2.7.7.61</ecNumber>
    </submittedName>
</protein>
<evidence type="ECO:0000313" key="3">
    <source>
        <dbReference type="EMBL" id="MPN58438.1"/>
    </source>
</evidence>
<name>A0A645J464_9ZZZZ</name>
<dbReference type="AlphaFoldDB" id="A0A645J464"/>
<proteinExistence type="predicted"/>